<keyword evidence="3" id="KW-0378">Hydrolase</keyword>
<dbReference type="Gramene" id="TKV93845">
    <property type="protein sequence ID" value="TKV93845"/>
    <property type="gene ID" value="SEVIR_9G255900v2"/>
</dbReference>
<sequence>MVNAGTSSLTIKPHVQLFDLSMAQLQRLFVEVVLTVLLLVAEAAGDADLDTRACRGLMRGRYTRVFAFGDSLTDTGNSAIFPPTAGGTFTQLPYGETYFGHPSGRASDGRIITDFLVEKLKVPLPTPYLAGRTAADFLNGSNFAFGAATALEPAFLETRGLTAFVPVSLSNETTFFEDVLQLLSSSHHEQLSITASSVFFFGEMGINDYFLSLSSNRTVDETASLVPHVVGAIRSALTAVLAAGARAVVATGMPPLGCAPYQLALFPGAPGDYDRVTGCNTRLNGIAELHNRELRRTLDEIRRAHPGRSFLYGDIYSPIVSAVTSPARYGLSDAPLAACCGGGGGPYNYNFTTFCGLPGSTACADPSKSISWDGIHFTEAANRLMASAILSGQ</sequence>
<keyword evidence="6" id="KW-1185">Reference proteome</keyword>
<evidence type="ECO:0000256" key="3">
    <source>
        <dbReference type="ARBA" id="ARBA00022801"/>
    </source>
</evidence>
<dbReference type="Pfam" id="PF00657">
    <property type="entry name" value="Lipase_GDSL"/>
    <property type="match status" value="1"/>
</dbReference>
<dbReference type="CDD" id="cd01837">
    <property type="entry name" value="SGNH_plant_lipase_like"/>
    <property type="match status" value="1"/>
</dbReference>
<evidence type="ECO:0000256" key="4">
    <source>
        <dbReference type="ARBA" id="ARBA00023180"/>
    </source>
</evidence>
<proteinExistence type="inferred from homology"/>
<keyword evidence="4" id="KW-0325">Glycoprotein</keyword>
<dbReference type="PANTHER" id="PTHR22835:SF544">
    <property type="entry name" value="OS10G0393700 PROTEIN"/>
    <property type="match status" value="1"/>
</dbReference>
<evidence type="ECO:0008006" key="7">
    <source>
        <dbReference type="Google" id="ProtNLM"/>
    </source>
</evidence>
<dbReference type="PROSITE" id="PS01098">
    <property type="entry name" value="LIPASE_GDSL_SER"/>
    <property type="match status" value="1"/>
</dbReference>
<evidence type="ECO:0000256" key="2">
    <source>
        <dbReference type="ARBA" id="ARBA00022729"/>
    </source>
</evidence>
<dbReference type="InterPro" id="IPR008265">
    <property type="entry name" value="Lipase_GDSL_AS"/>
</dbReference>
<protein>
    <recommendedName>
        <fullName evidence="7">GDSL esterase/lipase</fullName>
    </recommendedName>
</protein>
<dbReference type="GO" id="GO:0006629">
    <property type="term" value="P:lipid metabolic process"/>
    <property type="evidence" value="ECO:0007669"/>
    <property type="project" value="InterPro"/>
</dbReference>
<dbReference type="InterPro" id="IPR001087">
    <property type="entry name" value="GDSL"/>
</dbReference>
<reference evidence="5" key="1">
    <citation type="submission" date="2019-03" db="EMBL/GenBank/DDBJ databases">
        <title>WGS assembly of Setaria viridis.</title>
        <authorList>
            <person name="Huang P."/>
            <person name="Jenkins J."/>
            <person name="Grimwood J."/>
            <person name="Barry K."/>
            <person name="Healey A."/>
            <person name="Mamidi S."/>
            <person name="Sreedasyam A."/>
            <person name="Shu S."/>
            <person name="Feldman M."/>
            <person name="Wu J."/>
            <person name="Yu Y."/>
            <person name="Chen C."/>
            <person name="Johnson J."/>
            <person name="Rokhsar D."/>
            <person name="Baxter I."/>
            <person name="Schmutz J."/>
            <person name="Brutnell T."/>
            <person name="Kellogg E."/>
        </authorList>
    </citation>
    <scope>NUCLEOTIDE SEQUENCE [LARGE SCALE GENOMIC DNA]</scope>
</reference>
<evidence type="ECO:0000313" key="6">
    <source>
        <dbReference type="Proteomes" id="UP000298652"/>
    </source>
</evidence>
<dbReference type="PANTHER" id="PTHR22835">
    <property type="entry name" value="ZINC FINGER FYVE DOMAIN CONTAINING PROTEIN"/>
    <property type="match status" value="1"/>
</dbReference>
<accession>A0A4V6D4F3</accession>
<name>A0A4V6D4F3_SETVI</name>
<comment type="similarity">
    <text evidence="1">Belongs to the 'GDSL' lipolytic enzyme family.</text>
</comment>
<dbReference type="EMBL" id="CM016560">
    <property type="protein sequence ID" value="TKV93845.1"/>
    <property type="molecule type" value="Genomic_DNA"/>
</dbReference>
<keyword evidence="2" id="KW-0732">Signal</keyword>
<dbReference type="InterPro" id="IPR035669">
    <property type="entry name" value="SGNH_plant_lipase-like"/>
</dbReference>
<organism evidence="5 6">
    <name type="scientific">Setaria viridis</name>
    <name type="common">Green bristlegrass</name>
    <name type="synonym">Setaria italica subsp. viridis</name>
    <dbReference type="NCBI Taxonomy" id="4556"/>
    <lineage>
        <taxon>Eukaryota</taxon>
        <taxon>Viridiplantae</taxon>
        <taxon>Streptophyta</taxon>
        <taxon>Embryophyta</taxon>
        <taxon>Tracheophyta</taxon>
        <taxon>Spermatophyta</taxon>
        <taxon>Magnoliopsida</taxon>
        <taxon>Liliopsida</taxon>
        <taxon>Poales</taxon>
        <taxon>Poaceae</taxon>
        <taxon>PACMAD clade</taxon>
        <taxon>Panicoideae</taxon>
        <taxon>Panicodae</taxon>
        <taxon>Paniceae</taxon>
        <taxon>Cenchrinae</taxon>
        <taxon>Setaria</taxon>
    </lineage>
</organism>
<evidence type="ECO:0000256" key="1">
    <source>
        <dbReference type="ARBA" id="ARBA00008668"/>
    </source>
</evidence>
<gene>
    <name evidence="5" type="ORF">SEVIR_9G255900v2</name>
</gene>
<dbReference type="Proteomes" id="UP000298652">
    <property type="component" value="Chromosome 9"/>
</dbReference>
<evidence type="ECO:0000313" key="5">
    <source>
        <dbReference type="EMBL" id="TKV93845.1"/>
    </source>
</evidence>
<dbReference type="SUPFAM" id="SSF52266">
    <property type="entry name" value="SGNH hydrolase"/>
    <property type="match status" value="1"/>
</dbReference>
<dbReference type="OMA" id="CAPYQLA"/>
<dbReference type="InterPro" id="IPR036514">
    <property type="entry name" value="SGNH_hydro_sf"/>
</dbReference>
<dbReference type="Gene3D" id="3.40.50.1110">
    <property type="entry name" value="SGNH hydrolase"/>
    <property type="match status" value="1"/>
</dbReference>
<dbReference type="AlphaFoldDB" id="A0A4V6D4F3"/>
<dbReference type="GO" id="GO:0016298">
    <property type="term" value="F:lipase activity"/>
    <property type="evidence" value="ECO:0007669"/>
    <property type="project" value="InterPro"/>
</dbReference>